<dbReference type="EMBL" id="JAVRFE010000002">
    <property type="protein sequence ID" value="MDT0454554.1"/>
    <property type="molecule type" value="Genomic_DNA"/>
</dbReference>
<evidence type="ECO:0000313" key="3">
    <source>
        <dbReference type="EMBL" id="MDT0454554.1"/>
    </source>
</evidence>
<sequence>MTTGPERPTDPGTGGGRRNPHRPLLVHRHPEPPRAAVLLMHGGRADGRTPPPRLNLPALRMRPFGSAMTRAPGGRQLLLASVRYRCRGWNGPQADAAQDARRALDELAALAADVPVVLVGHSMGGRAALHTGGHPAVRGIVALAPWCPPGEPVSHLRDRTVVLLHDNRDRITDAEGSRLFADRARRSGARAHAVAMPRGGHTMLRGARDWHRLTVKLVTAILADGPLPVPAEERPSPG</sequence>
<evidence type="ECO:0000256" key="1">
    <source>
        <dbReference type="SAM" id="MobiDB-lite"/>
    </source>
</evidence>
<feature type="domain" description="AB hydrolase-1" evidence="2">
    <location>
        <begin position="75"/>
        <end position="217"/>
    </location>
</feature>
<gene>
    <name evidence="3" type="ORF">RM550_02225</name>
</gene>
<feature type="compositionally biased region" description="Basic residues" evidence="1">
    <location>
        <begin position="18"/>
        <end position="27"/>
    </location>
</feature>
<proteinExistence type="predicted"/>
<dbReference type="SUPFAM" id="SSF53474">
    <property type="entry name" value="alpha/beta-Hydrolases"/>
    <property type="match status" value="1"/>
</dbReference>
<dbReference type="GO" id="GO:0016787">
    <property type="term" value="F:hydrolase activity"/>
    <property type="evidence" value="ECO:0007669"/>
    <property type="project" value="UniProtKB-KW"/>
</dbReference>
<feature type="region of interest" description="Disordered" evidence="1">
    <location>
        <begin position="1"/>
        <end position="29"/>
    </location>
</feature>
<reference evidence="3" key="1">
    <citation type="submission" date="2024-05" db="EMBL/GenBank/DDBJ databases">
        <title>30 novel species of actinomycetes from the DSMZ collection.</title>
        <authorList>
            <person name="Nouioui I."/>
        </authorList>
    </citation>
    <scope>NUCLEOTIDE SEQUENCE</scope>
    <source>
        <strain evidence="3">DSM 41527</strain>
    </source>
</reference>
<keyword evidence="4" id="KW-1185">Reference proteome</keyword>
<comment type="caution">
    <text evidence="3">The sequence shown here is derived from an EMBL/GenBank/DDBJ whole genome shotgun (WGS) entry which is preliminary data.</text>
</comment>
<dbReference type="Proteomes" id="UP001180551">
    <property type="component" value="Unassembled WGS sequence"/>
</dbReference>
<dbReference type="Gene3D" id="3.40.50.1820">
    <property type="entry name" value="alpha/beta hydrolase"/>
    <property type="match status" value="1"/>
</dbReference>
<organism evidence="3 4">
    <name type="scientific">Streptomyces mooreae</name>
    <dbReference type="NCBI Taxonomy" id="3075523"/>
    <lineage>
        <taxon>Bacteria</taxon>
        <taxon>Bacillati</taxon>
        <taxon>Actinomycetota</taxon>
        <taxon>Actinomycetes</taxon>
        <taxon>Kitasatosporales</taxon>
        <taxon>Streptomycetaceae</taxon>
        <taxon>Streptomyces</taxon>
    </lineage>
</organism>
<dbReference type="InterPro" id="IPR000073">
    <property type="entry name" value="AB_hydrolase_1"/>
</dbReference>
<name>A0ABU2SZY9_9ACTN</name>
<evidence type="ECO:0000313" key="4">
    <source>
        <dbReference type="Proteomes" id="UP001180551"/>
    </source>
</evidence>
<dbReference type="Pfam" id="PF12697">
    <property type="entry name" value="Abhydrolase_6"/>
    <property type="match status" value="1"/>
</dbReference>
<dbReference type="InterPro" id="IPR029058">
    <property type="entry name" value="AB_hydrolase_fold"/>
</dbReference>
<dbReference type="RefSeq" id="WP_311621991.1">
    <property type="nucleotide sequence ID" value="NZ_JAVRFE010000002.1"/>
</dbReference>
<keyword evidence="3" id="KW-0378">Hydrolase</keyword>
<protein>
    <submittedName>
        <fullName evidence="3">Alpha/beta fold hydrolase</fullName>
    </submittedName>
</protein>
<evidence type="ECO:0000259" key="2">
    <source>
        <dbReference type="Pfam" id="PF12697"/>
    </source>
</evidence>
<accession>A0ABU2SZY9</accession>